<protein>
    <recommendedName>
        <fullName evidence="2">Retrotransposon Copia-like N-terminal domain-containing protein</fullName>
    </recommendedName>
</protein>
<evidence type="ECO:0000259" key="2">
    <source>
        <dbReference type="Pfam" id="PF14244"/>
    </source>
</evidence>
<organism evidence="3 4">
    <name type="scientific">Cannabis sativa</name>
    <name type="common">Hemp</name>
    <name type="synonym">Marijuana</name>
    <dbReference type="NCBI Taxonomy" id="3483"/>
    <lineage>
        <taxon>Eukaryota</taxon>
        <taxon>Viridiplantae</taxon>
        <taxon>Streptophyta</taxon>
        <taxon>Embryophyta</taxon>
        <taxon>Tracheophyta</taxon>
        <taxon>Spermatophyta</taxon>
        <taxon>Magnoliopsida</taxon>
        <taxon>eudicotyledons</taxon>
        <taxon>Gunneridae</taxon>
        <taxon>Pentapetalae</taxon>
        <taxon>rosids</taxon>
        <taxon>fabids</taxon>
        <taxon>Rosales</taxon>
        <taxon>Cannabaceae</taxon>
        <taxon>Cannabis</taxon>
    </lineage>
</organism>
<dbReference type="EnsemblPlants" id="evm.model.ctgX8.2">
    <property type="protein sequence ID" value="cds.evm.model.ctgX8.2"/>
    <property type="gene ID" value="evm.TU.ctgX8.2"/>
</dbReference>
<reference evidence="3" key="1">
    <citation type="submission" date="2021-03" db="UniProtKB">
        <authorList>
            <consortium name="EnsemblPlants"/>
        </authorList>
    </citation>
    <scope>IDENTIFICATION</scope>
</reference>
<name>A0A803QST2_CANSA</name>
<accession>A0A803QST2</accession>
<evidence type="ECO:0000313" key="4">
    <source>
        <dbReference type="Proteomes" id="UP000596661"/>
    </source>
</evidence>
<dbReference type="Proteomes" id="UP000596661">
    <property type="component" value="Unassembled WGS sequence"/>
</dbReference>
<keyword evidence="4" id="KW-1185">Reference proteome</keyword>
<dbReference type="PANTHER" id="PTHR37610">
    <property type="entry name" value="CCHC-TYPE DOMAIN-CONTAINING PROTEIN"/>
    <property type="match status" value="1"/>
</dbReference>
<dbReference type="InterPro" id="IPR029472">
    <property type="entry name" value="Copia-like_N"/>
</dbReference>
<feature type="domain" description="Retrotransposon Copia-like N-terminal" evidence="2">
    <location>
        <begin position="74"/>
        <end position="118"/>
    </location>
</feature>
<dbReference type="Gramene" id="evm.model.ctgX8.2">
    <property type="protein sequence ID" value="cds.evm.model.ctgX8.2"/>
    <property type="gene ID" value="evm.TU.ctgX8.2"/>
</dbReference>
<evidence type="ECO:0000256" key="1">
    <source>
        <dbReference type="SAM" id="MobiDB-lite"/>
    </source>
</evidence>
<proteinExistence type="predicted"/>
<evidence type="ECO:0000313" key="3">
    <source>
        <dbReference type="EnsemblPlants" id="cds.evm.model.ctgX8.2"/>
    </source>
</evidence>
<feature type="compositionally biased region" description="Polar residues" evidence="1">
    <location>
        <begin position="1"/>
        <end position="22"/>
    </location>
</feature>
<dbReference type="PANTHER" id="PTHR37610:SF97">
    <property type="entry name" value="RETROTRANSPOSON GAG DOMAIN-CONTAINING PROTEIN"/>
    <property type="match status" value="1"/>
</dbReference>
<dbReference type="Pfam" id="PF14244">
    <property type="entry name" value="Retrotran_gag_3"/>
    <property type="match status" value="1"/>
</dbReference>
<dbReference type="AlphaFoldDB" id="A0A803QST2"/>
<feature type="region of interest" description="Disordered" evidence="1">
    <location>
        <begin position="1"/>
        <end position="55"/>
    </location>
</feature>
<sequence>MTRPLTRSQDGGPPSTVNNQAADITPQPPHNSKPEIVQSQDQSTIVDDHHTTAPQANRHVNANLFSPFFLSIGDHPGLVLVSTVLNDNNYQSCKRGITMVLVAKNKIAFIDGSLPLPEISNPYLNS</sequence>